<dbReference type="EMBL" id="PDLN01000012">
    <property type="protein sequence ID" value="RDW70268.1"/>
    <property type="molecule type" value="Genomic_DNA"/>
</dbReference>
<protein>
    <submittedName>
        <fullName evidence="1">Uncharacterized protein</fullName>
    </submittedName>
</protein>
<dbReference type="OrthoDB" id="3533651at2759"/>
<keyword evidence="2" id="KW-1185">Reference proteome</keyword>
<gene>
    <name evidence="1" type="ORF">BP5796_08665</name>
</gene>
<dbReference type="Proteomes" id="UP000256328">
    <property type="component" value="Unassembled WGS sequence"/>
</dbReference>
<dbReference type="AlphaFoldDB" id="A0A3D8R8P3"/>
<organism evidence="1 2">
    <name type="scientific">Coleophoma crateriformis</name>
    <dbReference type="NCBI Taxonomy" id="565419"/>
    <lineage>
        <taxon>Eukaryota</taxon>
        <taxon>Fungi</taxon>
        <taxon>Dikarya</taxon>
        <taxon>Ascomycota</taxon>
        <taxon>Pezizomycotina</taxon>
        <taxon>Leotiomycetes</taxon>
        <taxon>Helotiales</taxon>
        <taxon>Dermateaceae</taxon>
        <taxon>Coleophoma</taxon>
    </lineage>
</organism>
<reference evidence="1 2" key="1">
    <citation type="journal article" date="2018" name="IMA Fungus">
        <title>IMA Genome-F 9: Draft genome sequence of Annulohypoxylon stygium, Aspergillus mulundensis, Berkeleyomyces basicola (syn. Thielaviopsis basicola), Ceratocystis smalleyi, two Cercospora beticola strains, Coleophoma cylindrospora, Fusarium fracticaudum, Phialophora cf. hyalina, and Morchella septimelata.</title>
        <authorList>
            <person name="Wingfield B.D."/>
            <person name="Bills G.F."/>
            <person name="Dong Y."/>
            <person name="Huang W."/>
            <person name="Nel W.J."/>
            <person name="Swalarsk-Parry B.S."/>
            <person name="Vaghefi N."/>
            <person name="Wilken P.M."/>
            <person name="An Z."/>
            <person name="de Beer Z.W."/>
            <person name="De Vos L."/>
            <person name="Chen L."/>
            <person name="Duong T.A."/>
            <person name="Gao Y."/>
            <person name="Hammerbacher A."/>
            <person name="Kikkert J.R."/>
            <person name="Li Y."/>
            <person name="Li H."/>
            <person name="Li K."/>
            <person name="Li Q."/>
            <person name="Liu X."/>
            <person name="Ma X."/>
            <person name="Naidoo K."/>
            <person name="Pethybridge S.J."/>
            <person name="Sun J."/>
            <person name="Steenkamp E.T."/>
            <person name="van der Nest M.A."/>
            <person name="van Wyk S."/>
            <person name="Wingfield M.J."/>
            <person name="Xiong C."/>
            <person name="Yue Q."/>
            <person name="Zhang X."/>
        </authorList>
    </citation>
    <scope>NUCLEOTIDE SEQUENCE [LARGE SCALE GENOMIC DNA]</scope>
    <source>
        <strain evidence="1 2">BP5796</strain>
    </source>
</reference>
<accession>A0A3D8R8P3</accession>
<sequence length="68" mass="8085">MELPPLPQTPTKQQHKLTRDQRLRIQTLFFDAHWSRADIVLQTGYSYDQEKVNRMGNGIAREYRDPLD</sequence>
<proteinExistence type="predicted"/>
<name>A0A3D8R8P3_9HELO</name>
<comment type="caution">
    <text evidence="1">The sequence shown here is derived from an EMBL/GenBank/DDBJ whole genome shotgun (WGS) entry which is preliminary data.</text>
</comment>
<evidence type="ECO:0000313" key="2">
    <source>
        <dbReference type="Proteomes" id="UP000256328"/>
    </source>
</evidence>
<evidence type="ECO:0000313" key="1">
    <source>
        <dbReference type="EMBL" id="RDW70268.1"/>
    </source>
</evidence>